<sequence length="1055" mass="110901">MPPRMVAGPAGNAASKMIKKERIIQALNRMNDRDTQKAAAEDLLSILLNMDQEGLLIIVSCLCTTGSEHKVYARKECARAIGIIASEACPLREQALQQPHLGKMLGQLRKSLQDPDSSVREASSEALALVAQGLAYLDANGAQGSPNNPVVKLIFDCLAEQKKDLNAAACAALGMAAPYLGTLDTALSRELVRKLNSPSFQAPAALLAALARSDPTTGEPVGLIKSGPAAFVPFLSALVGQPAPPSVGASTGIVGSGVGAALSRPDWPVRLAAADMLRSTALLLGPLMEHDGCWTRGDAKSITGRAIQALETCKFDKVRDVRDVARNALAVLEELHAYGSGGGTLQGWPEHIAKKLYGPGLHPPVATSTFVLPSFTEAGPPGRKSPGRRATTSPGRRPRSAQSQASRAAACSPSPPARSPTAPERRSSPLLARGGSVSERFRAAHRDSDVVSVHYLGAVASEPLAGETADNVVSQPQPQLHEELSEPPMSRVATQDDTLPDVAPGSRRVSRQASKASSESAKAAERLQLVEPSGALHPQGARMDVAASDELLRNLTLEDDATAVLDSNGPPTFSPHKVAEPPSIAELTAWAAARPFQPAGFLSAAAAVSSTAPGPSAPVPSPLPEVQSSAAAGPSVSIPVQEWLAAQQRLRSLEVQQRQLLEAFSAMSEQNKQTIAGLQAKVRTLETALETAKSQMAAQHLEQQEKDQTLEVDAEVSWMSRTIRPGSPLVPFLSRSRTTADGSAGPPVEEAASAGTAAPVVATSTADVNDVRQAYREVLAPGRLSDMHLLRLMQRTGPVWADLGQELSAQLLAAFTSSLQQARGDGPMLSRIMPWLWRLADEQNSVFEAPVEMRVPLLAALGNAQAAVTDPPLYARVLLLVNTLRTHWALPDTQPPSISQRVYPQPLQQSHGQLPPPSPPPPLYQPSPVVYSTQSVSGGDTPQELSFGAGAARLVATAVTTAATPAAAVGRLDIGIGSDSSKAQLVPTLTLMESQSPAMEASGVRTATPRIAAVRSSQAGRSPSINTLMGQWSDLQRDFAAMSSPSQRPISRGQG</sequence>
<comment type="caution">
    <text evidence="5">The sequence shown here is derived from an EMBL/GenBank/DDBJ whole genome shotgun (WGS) entry which is preliminary data.</text>
</comment>
<feature type="region of interest" description="Disordered" evidence="1">
    <location>
        <begin position="891"/>
        <end position="923"/>
    </location>
</feature>
<dbReference type="GO" id="GO:0008017">
    <property type="term" value="F:microtubule binding"/>
    <property type="evidence" value="ECO:0007669"/>
    <property type="project" value="InterPro"/>
</dbReference>
<feature type="compositionally biased region" description="Low complexity" evidence="1">
    <location>
        <begin position="747"/>
        <end position="756"/>
    </location>
</feature>
<feature type="domain" description="TORTIFOLIA1/TORL1-2 C-terminal" evidence="2">
    <location>
        <begin position="765"/>
        <end position="869"/>
    </location>
</feature>
<dbReference type="OrthoDB" id="552366at2759"/>
<reference evidence="5" key="1">
    <citation type="journal article" date="2021" name="Proc. Natl. Acad. Sci. U.S.A.">
        <title>Three genomes in the algal genus Volvox reveal the fate of a haploid sex-determining region after a transition to homothallism.</title>
        <authorList>
            <person name="Yamamoto K."/>
            <person name="Hamaji T."/>
            <person name="Kawai-Toyooka H."/>
            <person name="Matsuzaki R."/>
            <person name="Takahashi F."/>
            <person name="Nishimura Y."/>
            <person name="Kawachi M."/>
            <person name="Noguchi H."/>
            <person name="Minakuchi Y."/>
            <person name="Umen J.G."/>
            <person name="Toyoda A."/>
            <person name="Nozaki H."/>
        </authorList>
    </citation>
    <scope>NUCLEOTIDE SEQUENCE</scope>
    <source>
        <strain evidence="5">NIES-3785</strain>
        <strain evidence="4">NIES-3786</strain>
    </source>
</reference>
<dbReference type="InterPro" id="IPR011989">
    <property type="entry name" value="ARM-like"/>
</dbReference>
<dbReference type="SUPFAM" id="SSF48371">
    <property type="entry name" value="ARM repeat"/>
    <property type="match status" value="1"/>
</dbReference>
<evidence type="ECO:0000259" key="2">
    <source>
        <dbReference type="Pfam" id="PF24713"/>
    </source>
</evidence>
<evidence type="ECO:0000256" key="1">
    <source>
        <dbReference type="SAM" id="MobiDB-lite"/>
    </source>
</evidence>
<organism evidence="5 6">
    <name type="scientific">Volvox reticuliferus</name>
    <dbReference type="NCBI Taxonomy" id="1737510"/>
    <lineage>
        <taxon>Eukaryota</taxon>
        <taxon>Viridiplantae</taxon>
        <taxon>Chlorophyta</taxon>
        <taxon>core chlorophytes</taxon>
        <taxon>Chlorophyceae</taxon>
        <taxon>CS clade</taxon>
        <taxon>Chlamydomonadales</taxon>
        <taxon>Volvocaceae</taxon>
        <taxon>Volvox</taxon>
    </lineage>
</organism>
<dbReference type="GO" id="GO:0005874">
    <property type="term" value="C:microtubule"/>
    <property type="evidence" value="ECO:0007669"/>
    <property type="project" value="InterPro"/>
</dbReference>
<dbReference type="Proteomes" id="UP000747110">
    <property type="component" value="Unassembled WGS sequence"/>
</dbReference>
<evidence type="ECO:0008006" key="8">
    <source>
        <dbReference type="Google" id="ProtNLM"/>
    </source>
</evidence>
<dbReference type="EMBL" id="BNCQ01000006">
    <property type="protein sequence ID" value="GIL99633.1"/>
    <property type="molecule type" value="Genomic_DNA"/>
</dbReference>
<dbReference type="PANTHER" id="PTHR31355:SF7">
    <property type="entry name" value="MICROTUBULE-ASSOCIATED PROTEIN TORTIFOLIA1"/>
    <property type="match status" value="1"/>
</dbReference>
<feature type="domain" description="TORTIFOLIA1/SINE1-2 N-terminal" evidence="3">
    <location>
        <begin position="20"/>
        <end position="210"/>
    </location>
</feature>
<dbReference type="PANTHER" id="PTHR31355">
    <property type="entry name" value="MICROTUBULE-ASSOCIATED PROTEIN TORTIFOLIA1"/>
    <property type="match status" value="1"/>
</dbReference>
<feature type="region of interest" description="Disordered" evidence="1">
    <location>
        <begin position="729"/>
        <end position="756"/>
    </location>
</feature>
<feature type="compositionally biased region" description="Pro residues" evidence="1">
    <location>
        <begin position="914"/>
        <end position="923"/>
    </location>
</feature>
<dbReference type="InterPro" id="IPR057600">
    <property type="entry name" value="TORTIFOLIA1/SINE1-2_N"/>
</dbReference>
<accession>A0A8J4DEI5</accession>
<name>A0A8J4DEI5_9CHLO</name>
<evidence type="ECO:0000313" key="6">
    <source>
        <dbReference type="Proteomes" id="UP000722791"/>
    </source>
</evidence>
<dbReference type="Pfam" id="PF24714">
    <property type="entry name" value="TOR1L1_N"/>
    <property type="match status" value="1"/>
</dbReference>
<evidence type="ECO:0000259" key="3">
    <source>
        <dbReference type="Pfam" id="PF24714"/>
    </source>
</evidence>
<evidence type="ECO:0000313" key="4">
    <source>
        <dbReference type="EMBL" id="GIL73160.1"/>
    </source>
</evidence>
<evidence type="ECO:0000313" key="7">
    <source>
        <dbReference type="Proteomes" id="UP000747110"/>
    </source>
</evidence>
<dbReference type="InterPro" id="IPR033337">
    <property type="entry name" value="TORTIFOLIA1/SINE1-2"/>
</dbReference>
<dbReference type="EMBL" id="BNCP01000004">
    <property type="protein sequence ID" value="GIL73160.1"/>
    <property type="molecule type" value="Genomic_DNA"/>
</dbReference>
<dbReference type="Proteomes" id="UP000722791">
    <property type="component" value="Unassembled WGS sequence"/>
</dbReference>
<gene>
    <name evidence="4" type="ORF">Vretifemale_3355</name>
    <name evidence="5" type="ORF">Vretimale_4755</name>
</gene>
<keyword evidence="7" id="KW-1185">Reference proteome</keyword>
<dbReference type="Pfam" id="PF24713">
    <property type="entry name" value="TOR1L1_C"/>
    <property type="match status" value="1"/>
</dbReference>
<feature type="region of interest" description="Disordered" evidence="1">
    <location>
        <begin position="1036"/>
        <end position="1055"/>
    </location>
</feature>
<feature type="compositionally biased region" description="Low complexity" evidence="1">
    <location>
        <begin position="400"/>
        <end position="412"/>
    </location>
</feature>
<dbReference type="Gene3D" id="1.25.10.10">
    <property type="entry name" value="Leucine-rich Repeat Variant"/>
    <property type="match status" value="1"/>
</dbReference>
<feature type="region of interest" description="Disordered" evidence="1">
    <location>
        <begin position="373"/>
        <end position="434"/>
    </location>
</feature>
<evidence type="ECO:0000313" key="5">
    <source>
        <dbReference type="EMBL" id="GIL99633.1"/>
    </source>
</evidence>
<feature type="compositionally biased region" description="Low complexity" evidence="1">
    <location>
        <begin position="904"/>
        <end position="913"/>
    </location>
</feature>
<dbReference type="AlphaFoldDB" id="A0A8J4DEI5"/>
<feature type="region of interest" description="Disordered" evidence="1">
    <location>
        <begin position="467"/>
        <end position="525"/>
    </location>
</feature>
<dbReference type="InterPro" id="IPR016024">
    <property type="entry name" value="ARM-type_fold"/>
</dbReference>
<protein>
    <recommendedName>
        <fullName evidence="8">TOG domain-containing protein</fullName>
    </recommendedName>
</protein>
<feature type="region of interest" description="Disordered" evidence="1">
    <location>
        <begin position="609"/>
        <end position="630"/>
    </location>
</feature>
<proteinExistence type="predicted"/>
<dbReference type="InterPro" id="IPR057599">
    <property type="entry name" value="TORTIFOLIA1/TORL1-2_C"/>
</dbReference>